<protein>
    <submittedName>
        <fullName evidence="2">Predicted membrane protein</fullName>
    </submittedName>
</protein>
<accession>A0A1H5RVG6</accession>
<keyword evidence="1" id="KW-0812">Transmembrane</keyword>
<dbReference type="EMBL" id="FNUV01000001">
    <property type="protein sequence ID" value="SEF42315.1"/>
    <property type="molecule type" value="Genomic_DNA"/>
</dbReference>
<proteinExistence type="predicted"/>
<feature type="transmembrane region" description="Helical" evidence="1">
    <location>
        <begin position="131"/>
        <end position="149"/>
    </location>
</feature>
<dbReference type="RefSeq" id="WP_103914960.1">
    <property type="nucleotide sequence ID" value="NZ_FNUV01000001.1"/>
</dbReference>
<feature type="transmembrane region" description="Helical" evidence="1">
    <location>
        <begin position="107"/>
        <end position="125"/>
    </location>
</feature>
<keyword evidence="1" id="KW-1133">Transmembrane helix</keyword>
<organism evidence="2 3">
    <name type="scientific">Xylanibacter ruminicola</name>
    <name type="common">Prevotella ruminicola</name>
    <dbReference type="NCBI Taxonomy" id="839"/>
    <lineage>
        <taxon>Bacteria</taxon>
        <taxon>Pseudomonadati</taxon>
        <taxon>Bacteroidota</taxon>
        <taxon>Bacteroidia</taxon>
        <taxon>Bacteroidales</taxon>
        <taxon>Prevotellaceae</taxon>
        <taxon>Xylanibacter</taxon>
    </lineage>
</organism>
<dbReference type="Proteomes" id="UP000236735">
    <property type="component" value="Unassembled WGS sequence"/>
</dbReference>
<keyword evidence="1" id="KW-0472">Membrane</keyword>
<gene>
    <name evidence="2" type="ORF">SAMN05216354_0358</name>
</gene>
<dbReference type="Pfam" id="PF10097">
    <property type="entry name" value="DUF2335"/>
    <property type="match status" value="1"/>
</dbReference>
<reference evidence="2 3" key="1">
    <citation type="submission" date="2016-10" db="EMBL/GenBank/DDBJ databases">
        <authorList>
            <person name="de Groot N.N."/>
        </authorList>
    </citation>
    <scope>NUCLEOTIDE SEQUENCE [LARGE SCALE GENOMIC DNA]</scope>
    <source>
        <strain evidence="2 3">AR32</strain>
    </source>
</reference>
<evidence type="ECO:0000313" key="3">
    <source>
        <dbReference type="Proteomes" id="UP000236735"/>
    </source>
</evidence>
<sequence>MVKNKKRIEAPAKVAPESQDAIDVNEFIQSLPKDKQETAMQIMFAVEQSTSFRGPLPAPEDFKAYQEVLPDAPERILSMAEKQLNHRTDIEKTIVEKNLSLSNRGQWMGFILAILFLIASMILAFTGHELLSSIIMGSTLLGVLVVFVLNKLPWFNKGHENVLENIDDA</sequence>
<dbReference type="AlphaFoldDB" id="A0A1H5RVG6"/>
<name>A0A1H5RVG6_XYLRU</name>
<evidence type="ECO:0000313" key="2">
    <source>
        <dbReference type="EMBL" id="SEF42315.1"/>
    </source>
</evidence>
<dbReference type="InterPro" id="IPR019284">
    <property type="entry name" value="RP532"/>
</dbReference>
<evidence type="ECO:0000256" key="1">
    <source>
        <dbReference type="SAM" id="Phobius"/>
    </source>
</evidence>